<evidence type="ECO:0000313" key="2">
    <source>
        <dbReference type="Proteomes" id="UP001177021"/>
    </source>
</evidence>
<organism evidence="1 2">
    <name type="scientific">Trifolium pratense</name>
    <name type="common">Red clover</name>
    <dbReference type="NCBI Taxonomy" id="57577"/>
    <lineage>
        <taxon>Eukaryota</taxon>
        <taxon>Viridiplantae</taxon>
        <taxon>Streptophyta</taxon>
        <taxon>Embryophyta</taxon>
        <taxon>Tracheophyta</taxon>
        <taxon>Spermatophyta</taxon>
        <taxon>Magnoliopsida</taxon>
        <taxon>eudicotyledons</taxon>
        <taxon>Gunneridae</taxon>
        <taxon>Pentapetalae</taxon>
        <taxon>rosids</taxon>
        <taxon>fabids</taxon>
        <taxon>Fabales</taxon>
        <taxon>Fabaceae</taxon>
        <taxon>Papilionoideae</taxon>
        <taxon>50 kb inversion clade</taxon>
        <taxon>NPAAA clade</taxon>
        <taxon>Hologalegina</taxon>
        <taxon>IRL clade</taxon>
        <taxon>Trifolieae</taxon>
        <taxon>Trifolium</taxon>
    </lineage>
</organism>
<dbReference type="EMBL" id="CASHSV030000002">
    <property type="protein sequence ID" value="CAJ2635681.1"/>
    <property type="molecule type" value="Genomic_DNA"/>
</dbReference>
<name>A0ACB0IUJ5_TRIPR</name>
<evidence type="ECO:0000313" key="1">
    <source>
        <dbReference type="EMBL" id="CAJ2635681.1"/>
    </source>
</evidence>
<proteinExistence type="predicted"/>
<dbReference type="Proteomes" id="UP001177021">
    <property type="component" value="Unassembled WGS sequence"/>
</dbReference>
<reference evidence="1" key="1">
    <citation type="submission" date="2023-10" db="EMBL/GenBank/DDBJ databases">
        <authorList>
            <person name="Rodriguez Cubillos JULIANA M."/>
            <person name="De Vega J."/>
        </authorList>
    </citation>
    <scope>NUCLEOTIDE SEQUENCE</scope>
</reference>
<accession>A0ACB0IUJ5</accession>
<keyword evidence="2" id="KW-1185">Reference proteome</keyword>
<sequence>MAISNKSRSNRRPSSTSYTSTLTTLVFIVLCVLGVWMLTSNNGVSPKTLARSAVDNFSSNDDQIDQTTATTNNDDNNSNNNNNSEDSTSETTNNNLISKSDDSTSETTNNNKNTDDSTSSETTNNDKNSGESTSETTNNDKNSGESTSETNTKSQDQKDTTIAAVVAAAATTATTVYGDNPGNLPDDAIKNDVVNTNNNEQPKQDHKSSSSQKQKQKKPNNDKKIAVSEKDEQSTQLPEENNHKDIVEENNAKGDQPQEVQSFNTNEQGSKNSEDGANEQQLKEDKGENENIEKEQKKMSKEEPKEQENASQEETVEKPKQEKKRRKSKKESKKQWSTQADESKGEKERQNNNESGSSSSGVVDQEGQDLKWSICNVTAGADYIPCLDNEKYLKTSHRKHYEHRERHCPEDAPTCLVSLPKGYKTHVPWPGSRDKIWYHNVPHIKLAEVKGHQNWVKLMGEFLTFPGGGTQFIHGALHYIDFLQKAEPSIEWGKHTRVILDVGCGVGSFGGYLFERDVIAMSFAPKDEHEAQVQFALERGIPAISSVMGTQRLQFPSHVFDLIHCARCRVPWHEDGGLLLLELNRVLRPGGLFVWSATPVYQTLDEDVEIWKQMSALTKQMCWDLVTIKNDTLNKVGAAFFRKTTSNECYEQREQSQPPMCKDDDDPNAAWYVPLQACMHKLPAAETERGAKWPDAWPERLQKAPYWLNNEQGEKPSSKFFTADAERWNYNVVDELTNMGVGWSDVRNVMDMRATYGGFATALKDLPVWVFNVVNVDSADTLPIIFERGLFGIYHDWCESFSTYPRTYDLLHADHLFSNLKNRCKLVPVIAEVDRILRPGGHMVVRDELGVIDEVENLLKSLNWEVTSKTSKNTEGVLSAKKGYWRPDS</sequence>
<protein>
    <submittedName>
        <fullName evidence="1">Uncharacterized protein</fullName>
    </submittedName>
</protein>
<gene>
    <name evidence="1" type="ORF">MILVUS5_LOCUS6323</name>
</gene>
<comment type="caution">
    <text evidence="1">The sequence shown here is derived from an EMBL/GenBank/DDBJ whole genome shotgun (WGS) entry which is preliminary data.</text>
</comment>